<sequence length="116" mass="12145">MMRKTTYLICGLLVLLLGSGAALAMSLNEAMSALPAAKSAGQLGEQPNGYLGVVSNGGNAAEIARQINAARKAEYQKVARDNGVALNDVELIAGQKAIDRTPAGQYVQVNGQWTKK</sequence>
<evidence type="ECO:0000256" key="1">
    <source>
        <dbReference type="SAM" id="SignalP"/>
    </source>
</evidence>
<feature type="chain" id="PRO_5012268884" description="DUF1318 domain-containing protein" evidence="1">
    <location>
        <begin position="25"/>
        <end position="116"/>
    </location>
</feature>
<feature type="signal peptide" evidence="1">
    <location>
        <begin position="1"/>
        <end position="24"/>
    </location>
</feature>
<protein>
    <recommendedName>
        <fullName evidence="4">DUF1318 domain-containing protein</fullName>
    </recommendedName>
</protein>
<proteinExistence type="predicted"/>
<accession>A0A2A3MIY5</accession>
<dbReference type="RefSeq" id="WP_096004532.1">
    <property type="nucleotide sequence ID" value="NZ_JBLWUL010000013.1"/>
</dbReference>
<dbReference type="AlphaFoldDB" id="A0A2A3MIY5"/>
<dbReference type="Proteomes" id="UP000242313">
    <property type="component" value="Unassembled WGS sequence"/>
</dbReference>
<organism evidence="2 3">
    <name type="scientific">Pseudomonas abyssi</name>
    <dbReference type="NCBI Taxonomy" id="170540"/>
    <lineage>
        <taxon>Bacteria</taxon>
        <taxon>Pseudomonadati</taxon>
        <taxon>Pseudomonadota</taxon>
        <taxon>Gammaproteobacteria</taxon>
        <taxon>Pseudomonadales</taxon>
        <taxon>Pseudomonadaceae</taxon>
        <taxon>Pseudomonas</taxon>
    </lineage>
</organism>
<dbReference type="InterPro" id="IPR008309">
    <property type="entry name" value="YdbL"/>
</dbReference>
<comment type="caution">
    <text evidence="2">The sequence shown here is derived from an EMBL/GenBank/DDBJ whole genome shotgun (WGS) entry which is preliminary data.</text>
</comment>
<keyword evidence="3" id="KW-1185">Reference proteome</keyword>
<dbReference type="Pfam" id="PF07027">
    <property type="entry name" value="DUF1318"/>
    <property type="match status" value="1"/>
</dbReference>
<dbReference type="EMBL" id="NTMR01000010">
    <property type="protein sequence ID" value="PBK04732.1"/>
    <property type="molecule type" value="Genomic_DNA"/>
</dbReference>
<evidence type="ECO:0000313" key="3">
    <source>
        <dbReference type="Proteomes" id="UP000242313"/>
    </source>
</evidence>
<reference evidence="2 3" key="1">
    <citation type="submission" date="2017-09" db="EMBL/GenBank/DDBJ databases">
        <title>Pseudomonas abyssi sp. nov. isolated from Abyssopelagic Water.</title>
        <authorList>
            <person name="Wei Y."/>
        </authorList>
    </citation>
    <scope>NUCLEOTIDE SEQUENCE [LARGE SCALE GENOMIC DNA]</scope>
    <source>
        <strain evidence="2 3">MT5</strain>
    </source>
</reference>
<dbReference type="PIRSF" id="PIRSF025560">
    <property type="entry name" value="UCP025560"/>
    <property type="match status" value="1"/>
</dbReference>
<keyword evidence="1" id="KW-0732">Signal</keyword>
<evidence type="ECO:0008006" key="4">
    <source>
        <dbReference type="Google" id="ProtNLM"/>
    </source>
</evidence>
<evidence type="ECO:0000313" key="2">
    <source>
        <dbReference type="EMBL" id="PBK04732.1"/>
    </source>
</evidence>
<gene>
    <name evidence="2" type="ORF">CNQ84_08930</name>
</gene>
<name>A0A2A3MIY5_9PSED</name>